<accession>A0A167QGC0</accession>
<dbReference type="Gene3D" id="3.40.50.720">
    <property type="entry name" value="NAD(P)-binding Rossmann-like Domain"/>
    <property type="match status" value="1"/>
</dbReference>
<comment type="caution">
    <text evidence="4">The sequence shown here is derived from an EMBL/GenBank/DDBJ whole genome shotgun (WGS) entry which is preliminary data.</text>
</comment>
<dbReference type="InterPro" id="IPR002347">
    <property type="entry name" value="SDR_fam"/>
</dbReference>
<dbReference type="PRINTS" id="PR00081">
    <property type="entry name" value="GDHRDH"/>
</dbReference>
<dbReference type="FunFam" id="3.40.50.720:FF:000084">
    <property type="entry name" value="Short-chain dehydrogenase reductase"/>
    <property type="match status" value="1"/>
</dbReference>
<dbReference type="OrthoDB" id="1669814at2759"/>
<evidence type="ECO:0000256" key="1">
    <source>
        <dbReference type="ARBA" id="ARBA00006484"/>
    </source>
</evidence>
<dbReference type="EMBL" id="AZHD01000014">
    <property type="protein sequence ID" value="OAA57617.1"/>
    <property type="molecule type" value="Genomic_DNA"/>
</dbReference>
<keyword evidence="3" id="KW-0560">Oxidoreductase</keyword>
<comment type="similarity">
    <text evidence="1">Belongs to the short-chain dehydrogenases/reductases (SDR) family.</text>
</comment>
<sequence>MANQQLAGKVIAVTGAASGIGLAFAQLAAQRGAKLSLADVSKDGLDQAAAALRAAGLPADALLTMAVDVRQMDQVQAWTDATVQRFGRLDGAANMAGVIPKDIGLHTLAEQDLAQWDFVLGVNTTGLMHCLRAQTGVVADGGSIVNAASIAGVSGRAKNAAYAASKHAVVGLTRSACKEIGYRGVRVNCICPGTILTPMNKQAREIVTAGGAQQPPGILSHTQDIAMRRAGRPEEVAHLIAYLLSDESTYVSGTAICVDGGWMC</sequence>
<dbReference type="AlphaFoldDB" id="A0A167QGC0"/>
<dbReference type="Proteomes" id="UP000076874">
    <property type="component" value="Unassembled WGS sequence"/>
</dbReference>
<gene>
    <name evidence="4" type="ORF">SPI_07276</name>
</gene>
<dbReference type="Pfam" id="PF13561">
    <property type="entry name" value="adh_short_C2"/>
    <property type="match status" value="1"/>
</dbReference>
<evidence type="ECO:0000256" key="3">
    <source>
        <dbReference type="ARBA" id="ARBA00023002"/>
    </source>
</evidence>
<dbReference type="PRINTS" id="PR00080">
    <property type="entry name" value="SDRFAMILY"/>
</dbReference>
<keyword evidence="2" id="KW-0521">NADP</keyword>
<dbReference type="STRING" id="1081102.A0A167QGC0"/>
<evidence type="ECO:0000256" key="2">
    <source>
        <dbReference type="ARBA" id="ARBA00022857"/>
    </source>
</evidence>
<dbReference type="PANTHER" id="PTHR43180:SF66">
    <property type="entry name" value="SHORT-CHAIN DEHYDROGENASE_REDUCTASE FAMILY PROTEIN"/>
    <property type="match status" value="1"/>
</dbReference>
<dbReference type="InterPro" id="IPR036291">
    <property type="entry name" value="NAD(P)-bd_dom_sf"/>
</dbReference>
<dbReference type="SUPFAM" id="SSF51735">
    <property type="entry name" value="NAD(P)-binding Rossmann-fold domains"/>
    <property type="match status" value="1"/>
</dbReference>
<keyword evidence="5" id="KW-1185">Reference proteome</keyword>
<reference evidence="4 5" key="1">
    <citation type="journal article" date="2016" name="Genome Biol. Evol.">
        <title>Divergent and convergent evolution of fungal pathogenicity.</title>
        <authorList>
            <person name="Shang Y."/>
            <person name="Xiao G."/>
            <person name="Zheng P."/>
            <person name="Cen K."/>
            <person name="Zhan S."/>
            <person name="Wang C."/>
        </authorList>
    </citation>
    <scope>NUCLEOTIDE SEQUENCE [LARGE SCALE GENOMIC DNA]</scope>
    <source>
        <strain evidence="4 5">RCEF 264</strain>
    </source>
</reference>
<dbReference type="PANTHER" id="PTHR43180">
    <property type="entry name" value="3-OXOACYL-(ACYL-CARRIER-PROTEIN) REDUCTASE (AFU_ORTHOLOGUE AFUA_6G11210)"/>
    <property type="match status" value="1"/>
</dbReference>
<proteinExistence type="inferred from homology"/>
<dbReference type="GO" id="GO:0016491">
    <property type="term" value="F:oxidoreductase activity"/>
    <property type="evidence" value="ECO:0007669"/>
    <property type="project" value="UniProtKB-KW"/>
</dbReference>
<evidence type="ECO:0000313" key="4">
    <source>
        <dbReference type="EMBL" id="OAA57617.1"/>
    </source>
</evidence>
<dbReference type="PROSITE" id="PS00061">
    <property type="entry name" value="ADH_SHORT"/>
    <property type="match status" value="1"/>
</dbReference>
<dbReference type="InterPro" id="IPR020904">
    <property type="entry name" value="Sc_DH/Rdtase_CS"/>
</dbReference>
<name>A0A167QGC0_9HYPO</name>
<evidence type="ECO:0000313" key="5">
    <source>
        <dbReference type="Proteomes" id="UP000076874"/>
    </source>
</evidence>
<protein>
    <submittedName>
        <fullName evidence="4">3-oxoacyl-[acyl-carrier-protein] reductase</fullName>
    </submittedName>
</protein>
<organism evidence="4 5">
    <name type="scientific">Niveomyces insectorum RCEF 264</name>
    <dbReference type="NCBI Taxonomy" id="1081102"/>
    <lineage>
        <taxon>Eukaryota</taxon>
        <taxon>Fungi</taxon>
        <taxon>Dikarya</taxon>
        <taxon>Ascomycota</taxon>
        <taxon>Pezizomycotina</taxon>
        <taxon>Sordariomycetes</taxon>
        <taxon>Hypocreomycetidae</taxon>
        <taxon>Hypocreales</taxon>
        <taxon>Cordycipitaceae</taxon>
        <taxon>Niveomyces</taxon>
    </lineage>
</organism>
<dbReference type="CDD" id="cd05233">
    <property type="entry name" value="SDR_c"/>
    <property type="match status" value="1"/>
</dbReference>